<sequence length="122" mass="13289">MRRSFLRAALAAAIAATTATMAFTASAHHGWSEYNADKPLQLSGTIQEAGYVQPHGWVRLKSGDKTWIVVLAPPGRMESRGLTKDMLSVGGTASVYGYPHRSKADEMRAERITVNGKTTELR</sequence>
<evidence type="ECO:0000313" key="3">
    <source>
        <dbReference type="Proteomes" id="UP001205560"/>
    </source>
</evidence>
<evidence type="ECO:0000313" key="2">
    <source>
        <dbReference type="EMBL" id="MCS0590301.1"/>
    </source>
</evidence>
<organism evidence="2 3">
    <name type="scientific">Massilia norwichensis</name>
    <dbReference type="NCBI Taxonomy" id="1442366"/>
    <lineage>
        <taxon>Bacteria</taxon>
        <taxon>Pseudomonadati</taxon>
        <taxon>Pseudomonadota</taxon>
        <taxon>Betaproteobacteria</taxon>
        <taxon>Burkholderiales</taxon>
        <taxon>Oxalobacteraceae</taxon>
        <taxon>Telluria group</taxon>
        <taxon>Massilia</taxon>
    </lineage>
</organism>
<evidence type="ECO:0000256" key="1">
    <source>
        <dbReference type="SAM" id="SignalP"/>
    </source>
</evidence>
<dbReference type="RefSeq" id="WP_258846081.1">
    <property type="nucleotide sequence ID" value="NZ_JANUGX010000015.1"/>
</dbReference>
<accession>A0ABT2A7W4</accession>
<protein>
    <submittedName>
        <fullName evidence="2">DUF6152 family protein</fullName>
    </submittedName>
</protein>
<feature type="signal peptide" evidence="1">
    <location>
        <begin position="1"/>
        <end position="27"/>
    </location>
</feature>
<feature type="chain" id="PRO_5047450819" evidence="1">
    <location>
        <begin position="28"/>
        <end position="122"/>
    </location>
</feature>
<name>A0ABT2A7W4_9BURK</name>
<reference evidence="2 3" key="1">
    <citation type="submission" date="2022-08" db="EMBL/GenBank/DDBJ databases">
        <title>Reclassification of Massilia species as members of the genera Telluria, Duganella, Pseudoduganella, Mokoshia gen. nov. and Zemynaea gen. nov. using orthogonal and non-orthogonal genome-based approaches.</title>
        <authorList>
            <person name="Bowman J.P."/>
        </authorList>
    </citation>
    <scope>NUCLEOTIDE SEQUENCE [LARGE SCALE GENOMIC DNA]</scope>
    <source>
        <strain evidence="2 3">LMG 28164</strain>
    </source>
</reference>
<dbReference type="Pfam" id="PF19649">
    <property type="entry name" value="DUF6152"/>
    <property type="match status" value="1"/>
</dbReference>
<keyword evidence="3" id="KW-1185">Reference proteome</keyword>
<keyword evidence="1" id="KW-0732">Signal</keyword>
<proteinExistence type="predicted"/>
<comment type="caution">
    <text evidence="2">The sequence shown here is derived from an EMBL/GenBank/DDBJ whole genome shotgun (WGS) entry which is preliminary data.</text>
</comment>
<dbReference type="InterPro" id="IPR046150">
    <property type="entry name" value="DUF6152"/>
</dbReference>
<dbReference type="Proteomes" id="UP001205560">
    <property type="component" value="Unassembled WGS sequence"/>
</dbReference>
<dbReference type="EMBL" id="JANUGX010000015">
    <property type="protein sequence ID" value="MCS0590301.1"/>
    <property type="molecule type" value="Genomic_DNA"/>
</dbReference>
<gene>
    <name evidence="2" type="ORF">NX782_13980</name>
</gene>